<evidence type="ECO:0000256" key="2">
    <source>
        <dbReference type="ARBA" id="ARBA00023315"/>
    </source>
</evidence>
<protein>
    <recommendedName>
        <fullName evidence="3">N-acetyltransferase domain-containing protein</fullName>
    </recommendedName>
</protein>
<organism evidence="4 5">
    <name type="scientific">Effrenium voratum</name>
    <dbReference type="NCBI Taxonomy" id="2562239"/>
    <lineage>
        <taxon>Eukaryota</taxon>
        <taxon>Sar</taxon>
        <taxon>Alveolata</taxon>
        <taxon>Dinophyceae</taxon>
        <taxon>Suessiales</taxon>
        <taxon>Symbiodiniaceae</taxon>
        <taxon>Effrenium</taxon>
    </lineage>
</organism>
<dbReference type="InterPro" id="IPR050832">
    <property type="entry name" value="Bact_Acetyltransf"/>
</dbReference>
<accession>A0AA36JIG7</accession>
<keyword evidence="1" id="KW-0808">Transferase</keyword>
<gene>
    <name evidence="4" type="ORF">EVOR1521_LOCUS27817</name>
</gene>
<dbReference type="InterPro" id="IPR016181">
    <property type="entry name" value="Acyl_CoA_acyltransferase"/>
</dbReference>
<name>A0AA36JIG7_9DINO</name>
<dbReference type="Proteomes" id="UP001178507">
    <property type="component" value="Unassembled WGS sequence"/>
</dbReference>
<dbReference type="GO" id="GO:0016747">
    <property type="term" value="F:acyltransferase activity, transferring groups other than amino-acyl groups"/>
    <property type="evidence" value="ECO:0007669"/>
    <property type="project" value="InterPro"/>
</dbReference>
<reference evidence="4" key="1">
    <citation type="submission" date="2023-08" db="EMBL/GenBank/DDBJ databases">
        <authorList>
            <person name="Chen Y."/>
            <person name="Shah S."/>
            <person name="Dougan E. K."/>
            <person name="Thang M."/>
            <person name="Chan C."/>
        </authorList>
    </citation>
    <scope>NUCLEOTIDE SEQUENCE</scope>
</reference>
<dbReference type="CDD" id="cd04301">
    <property type="entry name" value="NAT_SF"/>
    <property type="match status" value="1"/>
</dbReference>
<dbReference type="EMBL" id="CAUJNA010003595">
    <property type="protein sequence ID" value="CAJ1405661.1"/>
    <property type="molecule type" value="Genomic_DNA"/>
</dbReference>
<feature type="non-terminal residue" evidence="4">
    <location>
        <position position="216"/>
    </location>
</feature>
<dbReference type="Pfam" id="PF00583">
    <property type="entry name" value="Acetyltransf_1"/>
    <property type="match status" value="1"/>
</dbReference>
<comment type="caution">
    <text evidence="4">The sequence shown here is derived from an EMBL/GenBank/DDBJ whole genome shotgun (WGS) entry which is preliminary data.</text>
</comment>
<evidence type="ECO:0000313" key="5">
    <source>
        <dbReference type="Proteomes" id="UP001178507"/>
    </source>
</evidence>
<dbReference type="AlphaFoldDB" id="A0AA36JIG7"/>
<evidence type="ECO:0000256" key="1">
    <source>
        <dbReference type="ARBA" id="ARBA00022679"/>
    </source>
</evidence>
<dbReference type="SUPFAM" id="SSF55729">
    <property type="entry name" value="Acyl-CoA N-acyltransferases (Nat)"/>
    <property type="match status" value="1"/>
</dbReference>
<proteinExistence type="predicted"/>
<keyword evidence="5" id="KW-1185">Reference proteome</keyword>
<sequence length="216" mass="23975">ELWLQDARASGARTHVEVAQGDGGRVLGYCAWRLEGALHSPSLHVLGLAVEGRQRRRGTGKALLLRALSFGEAAGAALAMLHVRADNQPAQRLYRRLGFLRVARVLGYYGDSDAWELLRELPAMEKRDVDQKLVLQLRAEGVSRRAAERALRWAGNLEDARELAAGRVLTVLRKELQQSTVLKECPFKYGKAGKYDQGCQFVQQTSDIASRQLDLA</sequence>
<evidence type="ECO:0000259" key="3">
    <source>
        <dbReference type="PROSITE" id="PS51186"/>
    </source>
</evidence>
<dbReference type="Gene3D" id="3.40.630.30">
    <property type="match status" value="1"/>
</dbReference>
<evidence type="ECO:0000313" key="4">
    <source>
        <dbReference type="EMBL" id="CAJ1405661.1"/>
    </source>
</evidence>
<dbReference type="InterPro" id="IPR000182">
    <property type="entry name" value="GNAT_dom"/>
</dbReference>
<keyword evidence="2" id="KW-0012">Acyltransferase</keyword>
<feature type="domain" description="N-acetyltransferase" evidence="3">
    <location>
        <begin position="1"/>
        <end position="122"/>
    </location>
</feature>
<dbReference type="PROSITE" id="PS51186">
    <property type="entry name" value="GNAT"/>
    <property type="match status" value="1"/>
</dbReference>
<dbReference type="PANTHER" id="PTHR43877">
    <property type="entry name" value="AMINOALKYLPHOSPHONATE N-ACETYLTRANSFERASE-RELATED-RELATED"/>
    <property type="match status" value="1"/>
</dbReference>